<name>A0A844HUH3_9RHOB</name>
<dbReference type="AlphaFoldDB" id="A0A844HUH3"/>
<dbReference type="Proteomes" id="UP000449846">
    <property type="component" value="Unassembled WGS sequence"/>
</dbReference>
<proteinExistence type="predicted"/>
<dbReference type="InterPro" id="IPR053802">
    <property type="entry name" value="DUF6950"/>
</dbReference>
<reference evidence="2 3" key="1">
    <citation type="submission" date="2019-11" db="EMBL/GenBank/DDBJ databases">
        <authorList>
            <person name="Dong K."/>
        </authorList>
    </citation>
    <scope>NUCLEOTIDE SEQUENCE [LARGE SCALE GENOMIC DNA]</scope>
    <source>
        <strain evidence="2 3">NBRC 112902</strain>
    </source>
</reference>
<sequence length="115" mass="12211">MRTSFAYGRHDCALFAAGAVAAMTGTDHARGWRGYRSRAAGLRKLREAGFEDHIALVASHLEEIHPALAAPGDVAVVEGEDGPALGIVQGESIYILQREGLGLVSLLAAQRAFRV</sequence>
<keyword evidence="3" id="KW-1185">Reference proteome</keyword>
<protein>
    <recommendedName>
        <fullName evidence="1">DUF6950 domain-containing protein</fullName>
    </recommendedName>
</protein>
<dbReference type="EMBL" id="WMIG01000026">
    <property type="protein sequence ID" value="MTH62114.1"/>
    <property type="molecule type" value="Genomic_DNA"/>
</dbReference>
<gene>
    <name evidence="2" type="ORF">GL300_23225</name>
</gene>
<dbReference type="OrthoDB" id="6586924at2"/>
<dbReference type="Pfam" id="PF22262">
    <property type="entry name" value="DUF6950"/>
    <property type="match status" value="1"/>
</dbReference>
<comment type="caution">
    <text evidence="2">The sequence shown here is derived from an EMBL/GenBank/DDBJ whole genome shotgun (WGS) entry which is preliminary data.</text>
</comment>
<evidence type="ECO:0000313" key="3">
    <source>
        <dbReference type="Proteomes" id="UP000449846"/>
    </source>
</evidence>
<evidence type="ECO:0000313" key="2">
    <source>
        <dbReference type="EMBL" id="MTH62114.1"/>
    </source>
</evidence>
<accession>A0A844HUH3</accession>
<feature type="domain" description="DUF6950" evidence="1">
    <location>
        <begin position="2"/>
        <end position="115"/>
    </location>
</feature>
<organism evidence="2 3">
    <name type="scientific">Paracoccus litorisediminis</name>
    <dbReference type="NCBI Taxonomy" id="2006130"/>
    <lineage>
        <taxon>Bacteria</taxon>
        <taxon>Pseudomonadati</taxon>
        <taxon>Pseudomonadota</taxon>
        <taxon>Alphaproteobacteria</taxon>
        <taxon>Rhodobacterales</taxon>
        <taxon>Paracoccaceae</taxon>
        <taxon>Paracoccus</taxon>
    </lineage>
</organism>
<evidence type="ECO:0000259" key="1">
    <source>
        <dbReference type="Pfam" id="PF22262"/>
    </source>
</evidence>